<dbReference type="PROSITE" id="PS00232">
    <property type="entry name" value="CADHERIN_1"/>
    <property type="match status" value="1"/>
</dbReference>
<sequence>MRHFKNAFVLFFKSAYRLGVHASDGGSPSLNASSSVIIEIEDVNDNVPIFAQCNMTAVVQESATRGYVLLTVSLTDADTEPNAGPYELEIIGDGASSFAFDSNMNLITKSLLSHSKKDVYLLTVKATDRGGLSSECPLTIYVKEESRHPPVIEPLMITLNTLMGEFLGGKIGRVHARDDVSVFNILG</sequence>
<dbReference type="PANTHER" id="PTHR24026">
    <property type="entry name" value="FAT ATYPICAL CADHERIN-RELATED"/>
    <property type="match status" value="1"/>
</dbReference>
<dbReference type="PROSITE" id="PS50268">
    <property type="entry name" value="CADHERIN_2"/>
    <property type="match status" value="2"/>
</dbReference>
<keyword evidence="3" id="KW-0677">Repeat</keyword>
<keyword evidence="6" id="KW-0472">Membrane</keyword>
<evidence type="ECO:0000256" key="5">
    <source>
        <dbReference type="ARBA" id="ARBA00022989"/>
    </source>
</evidence>
<name>A0A0M3J5U3_ANISI</name>
<dbReference type="CDD" id="cd11304">
    <property type="entry name" value="Cadherin_repeat"/>
    <property type="match status" value="2"/>
</dbReference>
<feature type="domain" description="Cadherin" evidence="9">
    <location>
        <begin position="51"/>
        <end position="152"/>
    </location>
</feature>
<evidence type="ECO:0000256" key="8">
    <source>
        <dbReference type="SAM" id="SignalP"/>
    </source>
</evidence>
<evidence type="ECO:0000256" key="2">
    <source>
        <dbReference type="ARBA" id="ARBA00022692"/>
    </source>
</evidence>
<keyword evidence="11" id="KW-1185">Reference proteome</keyword>
<comment type="subcellular location">
    <subcellularLocation>
        <location evidence="1">Membrane</location>
    </subcellularLocation>
</comment>
<dbReference type="Pfam" id="PF00028">
    <property type="entry name" value="Cadherin"/>
    <property type="match status" value="1"/>
</dbReference>
<dbReference type="InterPro" id="IPR015919">
    <property type="entry name" value="Cadherin-like_sf"/>
</dbReference>
<dbReference type="GO" id="GO:0007156">
    <property type="term" value="P:homophilic cell adhesion via plasma membrane adhesion molecules"/>
    <property type="evidence" value="ECO:0007669"/>
    <property type="project" value="InterPro"/>
</dbReference>
<dbReference type="AlphaFoldDB" id="A0A0M3J5U3"/>
<evidence type="ECO:0000256" key="1">
    <source>
        <dbReference type="ARBA" id="ARBA00004370"/>
    </source>
</evidence>
<evidence type="ECO:0000313" key="12">
    <source>
        <dbReference type="WBParaSite" id="ASIM_0000292601-mRNA-1"/>
    </source>
</evidence>
<dbReference type="PRINTS" id="PR00205">
    <property type="entry name" value="CADHERIN"/>
</dbReference>
<gene>
    <name evidence="10" type="ORF">ASIM_LOCUS2775</name>
</gene>
<dbReference type="OrthoDB" id="5855789at2759"/>
<dbReference type="InterPro" id="IPR002126">
    <property type="entry name" value="Cadherin-like_dom"/>
</dbReference>
<reference evidence="10 11" key="2">
    <citation type="submission" date="2018-11" db="EMBL/GenBank/DDBJ databases">
        <authorList>
            <consortium name="Pathogen Informatics"/>
        </authorList>
    </citation>
    <scope>NUCLEOTIDE SEQUENCE [LARGE SCALE GENOMIC DNA]</scope>
</reference>
<organism evidence="12">
    <name type="scientific">Anisakis simplex</name>
    <name type="common">Herring worm</name>
    <dbReference type="NCBI Taxonomy" id="6269"/>
    <lineage>
        <taxon>Eukaryota</taxon>
        <taxon>Metazoa</taxon>
        <taxon>Ecdysozoa</taxon>
        <taxon>Nematoda</taxon>
        <taxon>Chromadorea</taxon>
        <taxon>Rhabditida</taxon>
        <taxon>Spirurina</taxon>
        <taxon>Ascaridomorpha</taxon>
        <taxon>Ascaridoidea</taxon>
        <taxon>Anisakidae</taxon>
        <taxon>Anisakis</taxon>
        <taxon>Anisakis simplex complex</taxon>
    </lineage>
</organism>
<evidence type="ECO:0000256" key="3">
    <source>
        <dbReference type="ARBA" id="ARBA00022737"/>
    </source>
</evidence>
<dbReference type="SUPFAM" id="SSF49313">
    <property type="entry name" value="Cadherin-like"/>
    <property type="match status" value="1"/>
</dbReference>
<evidence type="ECO:0000259" key="9">
    <source>
        <dbReference type="PROSITE" id="PS50268"/>
    </source>
</evidence>
<accession>A0A0M3J5U3</accession>
<dbReference type="Proteomes" id="UP000267096">
    <property type="component" value="Unassembled WGS sequence"/>
</dbReference>
<evidence type="ECO:0000313" key="11">
    <source>
        <dbReference type="Proteomes" id="UP000267096"/>
    </source>
</evidence>
<dbReference type="Gene3D" id="2.60.40.60">
    <property type="entry name" value="Cadherins"/>
    <property type="match status" value="2"/>
</dbReference>
<dbReference type="PANTHER" id="PTHR24026:SF126">
    <property type="entry name" value="PROTOCADHERIN FAT 4"/>
    <property type="match status" value="1"/>
</dbReference>
<keyword evidence="8" id="KW-0732">Signal</keyword>
<keyword evidence="4 7" id="KW-0106">Calcium</keyword>
<keyword evidence="2" id="KW-0812">Transmembrane</keyword>
<dbReference type="GO" id="GO:0005886">
    <property type="term" value="C:plasma membrane"/>
    <property type="evidence" value="ECO:0007669"/>
    <property type="project" value="UniProtKB-SubCell"/>
</dbReference>
<dbReference type="WBParaSite" id="ASIM_0000292601-mRNA-1">
    <property type="protein sequence ID" value="ASIM_0000292601-mRNA-1"/>
    <property type="gene ID" value="ASIM_0000292601"/>
</dbReference>
<keyword evidence="5" id="KW-1133">Transmembrane helix</keyword>
<evidence type="ECO:0000256" key="6">
    <source>
        <dbReference type="ARBA" id="ARBA00023136"/>
    </source>
</evidence>
<proteinExistence type="predicted"/>
<evidence type="ECO:0000256" key="7">
    <source>
        <dbReference type="PROSITE-ProRule" id="PRU00043"/>
    </source>
</evidence>
<feature type="domain" description="Cadherin" evidence="9">
    <location>
        <begin position="16"/>
        <end position="50"/>
    </location>
</feature>
<evidence type="ECO:0000313" key="10">
    <source>
        <dbReference type="EMBL" id="VDK20573.1"/>
    </source>
</evidence>
<dbReference type="EMBL" id="UYRR01003922">
    <property type="protein sequence ID" value="VDK20573.1"/>
    <property type="molecule type" value="Genomic_DNA"/>
</dbReference>
<dbReference type="SMART" id="SM00112">
    <property type="entry name" value="CA"/>
    <property type="match status" value="1"/>
</dbReference>
<evidence type="ECO:0000256" key="4">
    <source>
        <dbReference type="ARBA" id="ARBA00022837"/>
    </source>
</evidence>
<dbReference type="GO" id="GO:0005509">
    <property type="term" value="F:calcium ion binding"/>
    <property type="evidence" value="ECO:0007669"/>
    <property type="project" value="UniProtKB-UniRule"/>
</dbReference>
<feature type="chain" id="PRO_5043120861" evidence="8">
    <location>
        <begin position="23"/>
        <end position="187"/>
    </location>
</feature>
<protein>
    <submittedName>
        <fullName evidence="12">CA domain-containing protein</fullName>
    </submittedName>
</protein>
<feature type="signal peptide" evidence="8">
    <location>
        <begin position="1"/>
        <end position="22"/>
    </location>
</feature>
<reference evidence="12" key="1">
    <citation type="submission" date="2017-02" db="UniProtKB">
        <authorList>
            <consortium name="WormBaseParasite"/>
        </authorList>
    </citation>
    <scope>IDENTIFICATION</scope>
</reference>
<dbReference type="InterPro" id="IPR020894">
    <property type="entry name" value="Cadherin_CS"/>
</dbReference>